<organism evidence="3 4">
    <name type="scientific">Lingula anatina</name>
    <name type="common">Brachiopod</name>
    <name type="synonym">Lingula unguis</name>
    <dbReference type="NCBI Taxonomy" id="7574"/>
    <lineage>
        <taxon>Eukaryota</taxon>
        <taxon>Metazoa</taxon>
        <taxon>Spiralia</taxon>
        <taxon>Lophotrochozoa</taxon>
        <taxon>Brachiopoda</taxon>
        <taxon>Linguliformea</taxon>
        <taxon>Lingulata</taxon>
        <taxon>Lingulida</taxon>
        <taxon>Linguloidea</taxon>
        <taxon>Lingulidae</taxon>
        <taxon>Lingula</taxon>
    </lineage>
</organism>
<dbReference type="GeneID" id="106173401"/>
<evidence type="ECO:0000313" key="3">
    <source>
        <dbReference type="Proteomes" id="UP000085678"/>
    </source>
</evidence>
<dbReference type="Proteomes" id="UP000085678">
    <property type="component" value="Unplaced"/>
</dbReference>
<evidence type="ECO:0000259" key="2">
    <source>
        <dbReference type="Pfam" id="PF20478"/>
    </source>
</evidence>
<dbReference type="PANTHER" id="PTHR36981:SF1">
    <property type="entry name" value="P2X PURINORECEPTOR 7 INTRACELLULAR DOMAIN-CONTAINING PROTEIN"/>
    <property type="match status" value="1"/>
</dbReference>
<feature type="region of interest" description="Disordered" evidence="1">
    <location>
        <begin position="1"/>
        <end position="40"/>
    </location>
</feature>
<protein>
    <submittedName>
        <fullName evidence="4">Uncharacterized protein LOC106173401</fullName>
    </submittedName>
</protein>
<accession>A0A1S3JHW6</accession>
<dbReference type="InterPro" id="IPR046815">
    <property type="entry name" value="P2RX7_C"/>
</dbReference>
<feature type="compositionally biased region" description="Acidic residues" evidence="1">
    <location>
        <begin position="14"/>
        <end position="23"/>
    </location>
</feature>
<gene>
    <name evidence="4" type="primary">LOC106173401</name>
</gene>
<feature type="domain" description="P2X purinoreceptor 7 intracellular" evidence="2">
    <location>
        <begin position="55"/>
        <end position="206"/>
    </location>
</feature>
<dbReference type="KEGG" id="lak:106173401"/>
<keyword evidence="3" id="KW-1185">Reference proteome</keyword>
<proteinExistence type="predicted"/>
<feature type="compositionally biased region" description="Polar residues" evidence="1">
    <location>
        <begin position="24"/>
        <end position="40"/>
    </location>
</feature>
<dbReference type="RefSeq" id="XP_013409982.1">
    <property type="nucleotide sequence ID" value="XM_013554528.2"/>
</dbReference>
<sequence length="211" mass="23621">MADIIETLPGASDSEFEISDDNSDAGSVSQESTLSDGSYSESVPFISVQGYQFEPRKRERVGPLPENESVNTEAQRVGNTEWCECGHCSAMTTEAESRCCHEIPEVKNRAEEGGVDCIIMHPGFGQGCLNPYALEIAYLHHRQQYGAIPESHGANQAEKYRYIAYRQVVRWCWGYLGKHRRVPLPACAVSKIRNTFTTNGHYTGFRLPNLR</sequence>
<dbReference type="AlphaFoldDB" id="A0A1S3JHW6"/>
<name>A0A1S3JHW6_LINAN</name>
<evidence type="ECO:0000313" key="4">
    <source>
        <dbReference type="RefSeq" id="XP_013409982.1"/>
    </source>
</evidence>
<dbReference type="PANTHER" id="PTHR36981">
    <property type="entry name" value="ZGC:195170"/>
    <property type="match status" value="1"/>
</dbReference>
<dbReference type="Pfam" id="PF20478">
    <property type="entry name" value="P2RX7_C"/>
    <property type="match status" value="1"/>
</dbReference>
<evidence type="ECO:0000256" key="1">
    <source>
        <dbReference type="SAM" id="MobiDB-lite"/>
    </source>
</evidence>
<dbReference type="OrthoDB" id="5955457at2759"/>
<dbReference type="InParanoid" id="A0A1S3JHW6"/>
<reference evidence="4" key="1">
    <citation type="submission" date="2025-08" db="UniProtKB">
        <authorList>
            <consortium name="RefSeq"/>
        </authorList>
    </citation>
    <scope>IDENTIFICATION</scope>
    <source>
        <tissue evidence="4">Gonads</tissue>
    </source>
</reference>